<keyword evidence="5" id="KW-1185">Reference proteome</keyword>
<dbReference type="InterPro" id="IPR029045">
    <property type="entry name" value="ClpP/crotonase-like_dom_sf"/>
</dbReference>
<evidence type="ECO:0000259" key="1">
    <source>
        <dbReference type="SMART" id="SM00245"/>
    </source>
</evidence>
<dbReference type="GO" id="GO:0007165">
    <property type="term" value="P:signal transduction"/>
    <property type="evidence" value="ECO:0007669"/>
    <property type="project" value="TreeGrafter"/>
</dbReference>
<dbReference type="GO" id="GO:0030288">
    <property type="term" value="C:outer membrane-bounded periplasmic space"/>
    <property type="evidence" value="ECO:0007669"/>
    <property type="project" value="TreeGrafter"/>
</dbReference>
<dbReference type="Gene3D" id="3.30.750.44">
    <property type="match status" value="1"/>
</dbReference>
<reference evidence="4" key="1">
    <citation type="submission" date="2016-09" db="EMBL/GenBank/DDBJ databases">
        <authorList>
            <person name="Chen S."/>
            <person name="Walker E."/>
        </authorList>
    </citation>
    <scope>NUCLEOTIDE SEQUENCE [LARGE SCALE GENOMIC DNA]</scope>
    <source>
        <strain evidence="4">MSU</strain>
    </source>
</reference>
<evidence type="ECO:0000313" key="5">
    <source>
        <dbReference type="Proteomes" id="UP000198319"/>
    </source>
</evidence>
<dbReference type="SMART" id="SM00245">
    <property type="entry name" value="TSPc"/>
    <property type="match status" value="1"/>
</dbReference>
<reference evidence="2" key="2">
    <citation type="submission" date="2016-09" db="EMBL/GenBank/DDBJ databases">
        <authorList>
            <person name="Capua I."/>
            <person name="De Benedictis P."/>
            <person name="Joannis T."/>
            <person name="Lombin L.H."/>
            <person name="Cattoli G."/>
        </authorList>
    </citation>
    <scope>NUCLEOTIDE SEQUENCE [LARGE SCALE GENOMIC DNA]</scope>
    <source>
        <strain evidence="2">MSU</strain>
    </source>
</reference>
<comment type="caution">
    <text evidence="2">The sequence shown here is derived from an EMBL/GenBank/DDBJ whole genome shotgun (WGS) entry which is preliminary data.</text>
</comment>
<dbReference type="Gene3D" id="2.30.42.10">
    <property type="match status" value="1"/>
</dbReference>
<dbReference type="GO" id="GO:0006508">
    <property type="term" value="P:proteolysis"/>
    <property type="evidence" value="ECO:0007669"/>
    <property type="project" value="InterPro"/>
</dbReference>
<protein>
    <recommendedName>
        <fullName evidence="1">Tail specific protease domain-containing protein</fullName>
    </recommendedName>
</protein>
<reference evidence="3 5" key="3">
    <citation type="submission" date="2016-11" db="EMBL/GenBank/DDBJ databases">
        <title>Whole genomes of Flavobacteriaceae.</title>
        <authorList>
            <person name="Stine C."/>
            <person name="Li C."/>
            <person name="Tadesse D."/>
        </authorList>
    </citation>
    <scope>NUCLEOTIDE SEQUENCE [LARGE SCALE GENOMIC DNA]</scope>
    <source>
        <strain evidence="3 5">ATCC BAA-2541</strain>
    </source>
</reference>
<dbReference type="OrthoDB" id="5379939at2"/>
<dbReference type="InterPro" id="IPR005151">
    <property type="entry name" value="Tail-specific_protease"/>
</dbReference>
<evidence type="ECO:0000313" key="4">
    <source>
        <dbReference type="Proteomes" id="UP000180252"/>
    </source>
</evidence>
<dbReference type="PANTHER" id="PTHR32060">
    <property type="entry name" value="TAIL-SPECIFIC PROTEASE"/>
    <property type="match status" value="1"/>
</dbReference>
<dbReference type="SUPFAM" id="SSF52096">
    <property type="entry name" value="ClpP/crotonase"/>
    <property type="match status" value="1"/>
</dbReference>
<dbReference type="AlphaFoldDB" id="A0A1S1J7C5"/>
<evidence type="ECO:0000313" key="3">
    <source>
        <dbReference type="EMBL" id="OXB20863.1"/>
    </source>
</evidence>
<dbReference type="InterPro" id="IPR036034">
    <property type="entry name" value="PDZ_sf"/>
</dbReference>
<organism evidence="2 4">
    <name type="scientific">Flavobacterium tructae</name>
    <dbReference type="NCBI Taxonomy" id="1114873"/>
    <lineage>
        <taxon>Bacteria</taxon>
        <taxon>Pseudomonadati</taxon>
        <taxon>Bacteroidota</taxon>
        <taxon>Flavobacteriia</taxon>
        <taxon>Flavobacteriales</taxon>
        <taxon>Flavobacteriaceae</taxon>
        <taxon>Flavobacterium</taxon>
    </lineage>
</organism>
<gene>
    <name evidence="3" type="ORF">B0A71_04505</name>
    <name evidence="2" type="ORF">BHE19_03330</name>
</gene>
<dbReference type="STRING" id="1278819.BHE19_03330"/>
<dbReference type="Pfam" id="PF03572">
    <property type="entry name" value="Peptidase_S41"/>
    <property type="match status" value="1"/>
</dbReference>
<sequence>MKRRILVFVFLVFNVLCFGNSREVSSDENQRIENLASLAKIWGFLKYYHPNVAKGNFNWDEQLVTMIPKVESAKNREDLSKVYLDWIATLGVVEECKSCKDVSSKNYFDKNFDLAWADNLAVFTPELSRKLRYIEENRAQSNSYYVTKSSRDNVEVRNESKYKDFEYPDKNYRLLSLFKYWNTIEYFFPYKYLTDQKWSTVLEEMIPQFEKANNATEYQLALLVTVIKLDDTHASLYTDKNFEFFGKKYIPAFSNVIENKVVIVGIYSDSLAKINDIRKGDIIEEIEGENALKIMADRKKYVNGSNNSTKAKNYNHHLFNGSTDSVKVKIRRDDVVLVKMVKRYKGSDLKSNLSRTKEKFNLDANNIGYINLANIEVNDQDEIMEKLNSTKALIIDIRNYPPLMPYRIARRLSFENKEYVKCIAPDLKYPGRFIWKKSLVIEPLKKSYYKGKVVLLVNEETQSRAEFVTMLLQTGDNVTTIGSQTAAADGDVSRLEFSGFETAISGLGVFYPDGTETQRKGVKIDIEVRPTVKGIQEGKDEVLEKAKEYLVTEKS</sequence>
<feature type="domain" description="Tail specific protease" evidence="1">
    <location>
        <begin position="333"/>
        <end position="529"/>
    </location>
</feature>
<dbReference type="PANTHER" id="PTHR32060:SF30">
    <property type="entry name" value="CARBOXY-TERMINAL PROCESSING PROTEASE CTPA"/>
    <property type="match status" value="1"/>
</dbReference>
<dbReference type="GO" id="GO:0004175">
    <property type="term" value="F:endopeptidase activity"/>
    <property type="evidence" value="ECO:0007669"/>
    <property type="project" value="TreeGrafter"/>
</dbReference>
<dbReference type="GO" id="GO:0008236">
    <property type="term" value="F:serine-type peptidase activity"/>
    <property type="evidence" value="ECO:0007669"/>
    <property type="project" value="InterPro"/>
</dbReference>
<evidence type="ECO:0000313" key="2">
    <source>
        <dbReference type="EMBL" id="OHT46552.1"/>
    </source>
</evidence>
<dbReference type="EMBL" id="MIKE01000011">
    <property type="protein sequence ID" value="OHT46552.1"/>
    <property type="molecule type" value="Genomic_DNA"/>
</dbReference>
<dbReference type="Proteomes" id="UP000198319">
    <property type="component" value="Unassembled WGS sequence"/>
</dbReference>
<name>A0A1S1J7C5_9FLAO</name>
<dbReference type="EMBL" id="MUHG01000005">
    <property type="protein sequence ID" value="OXB20863.1"/>
    <property type="molecule type" value="Genomic_DNA"/>
</dbReference>
<dbReference type="Gene3D" id="3.90.226.10">
    <property type="entry name" value="2-enoyl-CoA Hydratase, Chain A, domain 1"/>
    <property type="match status" value="1"/>
</dbReference>
<accession>A0A1S1J7C5</accession>
<dbReference type="RefSeq" id="WP_070906259.1">
    <property type="nucleotide sequence ID" value="NZ_MIKE01000011.1"/>
</dbReference>
<proteinExistence type="predicted"/>
<dbReference type="Proteomes" id="UP000180252">
    <property type="component" value="Unassembled WGS sequence"/>
</dbReference>